<organism evidence="2 3">
    <name type="scientific">Kitasatospora cheerisanensis KCTC 2395</name>
    <dbReference type="NCBI Taxonomy" id="1348663"/>
    <lineage>
        <taxon>Bacteria</taxon>
        <taxon>Bacillati</taxon>
        <taxon>Actinomycetota</taxon>
        <taxon>Actinomycetes</taxon>
        <taxon>Kitasatosporales</taxon>
        <taxon>Streptomycetaceae</taxon>
        <taxon>Kitasatospora</taxon>
    </lineage>
</organism>
<sequence length="45" mass="4312">MRTRLAKITAVAALALAALIAAPAAIDSASSTGTVTVADGSLGWG</sequence>
<accession>A0A066YVR6</accession>
<gene>
    <name evidence="2" type="ORF">KCH_28980</name>
</gene>
<evidence type="ECO:0000313" key="3">
    <source>
        <dbReference type="Proteomes" id="UP000027178"/>
    </source>
</evidence>
<comment type="caution">
    <text evidence="2">The sequence shown here is derived from an EMBL/GenBank/DDBJ whole genome shotgun (WGS) entry which is preliminary data.</text>
</comment>
<keyword evidence="1" id="KW-0732">Signal</keyword>
<dbReference type="Proteomes" id="UP000027178">
    <property type="component" value="Unassembled WGS sequence"/>
</dbReference>
<proteinExistence type="predicted"/>
<protein>
    <submittedName>
        <fullName evidence="2">Uncharacterized protein</fullName>
    </submittedName>
</protein>
<dbReference type="AlphaFoldDB" id="A0A066YVR6"/>
<dbReference type="RefSeq" id="WP_157032041.1">
    <property type="nucleotide sequence ID" value="NZ_KK853997.1"/>
</dbReference>
<dbReference type="EMBL" id="JNBY01000085">
    <property type="protein sequence ID" value="KDN85317.1"/>
    <property type="molecule type" value="Genomic_DNA"/>
</dbReference>
<name>A0A066YVR6_9ACTN</name>
<dbReference type="PATRIC" id="fig|1348663.4.peg.2789"/>
<dbReference type="HOGENOM" id="CLU_3200939_0_0_11"/>
<evidence type="ECO:0000313" key="2">
    <source>
        <dbReference type="EMBL" id="KDN85317.1"/>
    </source>
</evidence>
<reference evidence="2 3" key="1">
    <citation type="submission" date="2014-05" db="EMBL/GenBank/DDBJ databases">
        <title>Draft Genome Sequence of Kitasatospora cheerisanensis KCTC 2395.</title>
        <authorList>
            <person name="Nam D.H."/>
        </authorList>
    </citation>
    <scope>NUCLEOTIDE SEQUENCE [LARGE SCALE GENOMIC DNA]</scope>
    <source>
        <strain evidence="2 3">KCTC 2395</strain>
    </source>
</reference>
<keyword evidence="3" id="KW-1185">Reference proteome</keyword>
<evidence type="ECO:0000256" key="1">
    <source>
        <dbReference type="SAM" id="SignalP"/>
    </source>
</evidence>
<feature type="chain" id="PRO_5039342468" evidence="1">
    <location>
        <begin position="25"/>
        <end position="45"/>
    </location>
</feature>
<feature type="signal peptide" evidence="1">
    <location>
        <begin position="1"/>
        <end position="24"/>
    </location>
</feature>